<evidence type="ECO:0000256" key="11">
    <source>
        <dbReference type="ARBA" id="ARBA00048248"/>
    </source>
</evidence>
<keyword evidence="5 12" id="KW-0436">Ligase</keyword>
<dbReference type="PANTHER" id="PTHR46264:SF4">
    <property type="entry name" value="TYROSINE--TRNA LIGASE, CYTOPLASMIC"/>
    <property type="match status" value="1"/>
</dbReference>
<keyword evidence="15" id="KW-1185">Reference proteome</keyword>
<evidence type="ECO:0000256" key="4">
    <source>
        <dbReference type="ARBA" id="ARBA00022490"/>
    </source>
</evidence>
<evidence type="ECO:0000256" key="1">
    <source>
        <dbReference type="ARBA" id="ARBA00004496"/>
    </source>
</evidence>
<dbReference type="OMA" id="RKIHMLA"/>
<dbReference type="PRINTS" id="PR01040">
    <property type="entry name" value="TRNASYNTHTYR"/>
</dbReference>
<accession>A0A1U7LUZ6</accession>
<comment type="subcellular location">
    <subcellularLocation>
        <location evidence="1">Cytoplasm</location>
    </subcellularLocation>
</comment>
<dbReference type="Proteomes" id="UP000186594">
    <property type="component" value="Unassembled WGS sequence"/>
</dbReference>
<dbReference type="GO" id="GO:0005737">
    <property type="term" value="C:cytoplasm"/>
    <property type="evidence" value="ECO:0007669"/>
    <property type="project" value="UniProtKB-SubCell"/>
</dbReference>
<dbReference type="InterPro" id="IPR002307">
    <property type="entry name" value="Tyr-tRNA-ligase"/>
</dbReference>
<comment type="similarity">
    <text evidence="2 12">Belongs to the class-I aminoacyl-tRNA synthetase family.</text>
</comment>
<feature type="region of interest" description="Disordered" evidence="13">
    <location>
        <begin position="348"/>
        <end position="376"/>
    </location>
</feature>
<name>A0A1U7LUZ6_NEOID</name>
<evidence type="ECO:0000256" key="2">
    <source>
        <dbReference type="ARBA" id="ARBA00005594"/>
    </source>
</evidence>
<dbReference type="GO" id="GO:1990825">
    <property type="term" value="F:sequence-specific mRNA binding"/>
    <property type="evidence" value="ECO:0007669"/>
    <property type="project" value="EnsemblFungi"/>
</dbReference>
<evidence type="ECO:0000256" key="3">
    <source>
        <dbReference type="ARBA" id="ARBA00013160"/>
    </source>
</evidence>
<dbReference type="Pfam" id="PF00579">
    <property type="entry name" value="tRNA-synt_1b"/>
    <property type="match status" value="1"/>
</dbReference>
<evidence type="ECO:0000313" key="15">
    <source>
        <dbReference type="Proteomes" id="UP000186594"/>
    </source>
</evidence>
<dbReference type="OrthoDB" id="197206at2759"/>
<keyword evidence="9 12" id="KW-0030">Aminoacyl-tRNA synthetase</keyword>
<sequence>MTPQEKFSLIARNLHEILGCDHIKEVLAHRDLKLYWGTAPTGKPHCGYFVPMTKIADFLKAGVHVTILLADIHAFLDNLKAPFELVKHRAKYYEFIIKAILKAINVPIEKLHFVLGSSYQLNPDFSLDNYRLSALTTEHDAKKAGAEVVKQVDNPLLSGLLYPGLQALDEQYLDVDAQFGGLDQRKIFTFAEKYLPHLGYKKRSHLMNPMVPGLTGGKMSSSDDASKIDILDDEKTVQKKIASAFCEPRTKDKNGVLAFAETVLFPLSHLNGKLGLHIPRPDKYGGPLDYTTYAHCETAFLAGDLSPQDLKLGVTQALNALLAPIRQEFASNPEFQTALSLAYPAPVSHAPKKKEKKIGTMVPNKGKAKIHPPPQN</sequence>
<dbReference type="SUPFAM" id="SSF52374">
    <property type="entry name" value="Nucleotidylyl transferase"/>
    <property type="match status" value="1"/>
</dbReference>
<evidence type="ECO:0000256" key="5">
    <source>
        <dbReference type="ARBA" id="ARBA00022598"/>
    </source>
</evidence>
<dbReference type="GO" id="GO:0004831">
    <property type="term" value="F:tyrosine-tRNA ligase activity"/>
    <property type="evidence" value="ECO:0007669"/>
    <property type="project" value="UniProtKB-EC"/>
</dbReference>
<evidence type="ECO:0000256" key="9">
    <source>
        <dbReference type="ARBA" id="ARBA00023146"/>
    </source>
</evidence>
<dbReference type="GO" id="GO:0006437">
    <property type="term" value="P:tyrosyl-tRNA aminoacylation"/>
    <property type="evidence" value="ECO:0007669"/>
    <property type="project" value="EnsemblFungi"/>
</dbReference>
<evidence type="ECO:0000313" key="14">
    <source>
        <dbReference type="EMBL" id="OLL26449.1"/>
    </source>
</evidence>
<dbReference type="NCBIfam" id="TIGR00234">
    <property type="entry name" value="tyrS"/>
    <property type="match status" value="1"/>
</dbReference>
<reference evidence="14 15" key="1">
    <citation type="submission" date="2016-04" db="EMBL/GenBank/DDBJ databases">
        <title>Evolutionary innovation and constraint leading to complex multicellularity in the Ascomycota.</title>
        <authorList>
            <person name="Cisse O."/>
            <person name="Nguyen A."/>
            <person name="Hewitt D.A."/>
            <person name="Jedd G."/>
            <person name="Stajich J.E."/>
        </authorList>
    </citation>
    <scope>NUCLEOTIDE SEQUENCE [LARGE SCALE GENOMIC DNA]</scope>
    <source>
        <strain evidence="14 15">DAH-3</strain>
    </source>
</reference>
<comment type="catalytic activity">
    <reaction evidence="11 12">
        <text>tRNA(Tyr) + L-tyrosine + ATP = L-tyrosyl-tRNA(Tyr) + AMP + diphosphate + H(+)</text>
        <dbReference type="Rhea" id="RHEA:10220"/>
        <dbReference type="Rhea" id="RHEA-COMP:9706"/>
        <dbReference type="Rhea" id="RHEA-COMP:9707"/>
        <dbReference type="ChEBI" id="CHEBI:15378"/>
        <dbReference type="ChEBI" id="CHEBI:30616"/>
        <dbReference type="ChEBI" id="CHEBI:33019"/>
        <dbReference type="ChEBI" id="CHEBI:58315"/>
        <dbReference type="ChEBI" id="CHEBI:78442"/>
        <dbReference type="ChEBI" id="CHEBI:78536"/>
        <dbReference type="ChEBI" id="CHEBI:456215"/>
        <dbReference type="EC" id="6.1.1.1"/>
    </reaction>
</comment>
<dbReference type="STRING" id="1198029.A0A1U7LUZ6"/>
<comment type="caution">
    <text evidence="14">The sequence shown here is derived from an EMBL/GenBank/DDBJ whole genome shotgun (WGS) entry which is preliminary data.</text>
</comment>
<evidence type="ECO:0000256" key="12">
    <source>
        <dbReference type="RuleBase" id="RU361234"/>
    </source>
</evidence>
<keyword evidence="6 12" id="KW-0547">Nucleotide-binding</keyword>
<dbReference type="FunFam" id="1.10.240.10:FF:000011">
    <property type="entry name" value="Tyrosine--tRNA ligase"/>
    <property type="match status" value="1"/>
</dbReference>
<protein>
    <recommendedName>
        <fullName evidence="3 12">Tyrosine--tRNA ligase</fullName>
        <ecNumber evidence="3 12">6.1.1.1</ecNumber>
    </recommendedName>
    <alternativeName>
        <fullName evidence="10 12">Tyrosyl-tRNA synthetase</fullName>
    </alternativeName>
</protein>
<dbReference type="GO" id="GO:0005634">
    <property type="term" value="C:nucleus"/>
    <property type="evidence" value="ECO:0007669"/>
    <property type="project" value="EnsemblFungi"/>
</dbReference>
<dbReference type="InterPro" id="IPR002305">
    <property type="entry name" value="aa-tRNA-synth_Ic"/>
</dbReference>
<evidence type="ECO:0000256" key="7">
    <source>
        <dbReference type="ARBA" id="ARBA00022840"/>
    </source>
</evidence>
<keyword evidence="4" id="KW-0963">Cytoplasm</keyword>
<dbReference type="EC" id="6.1.1.1" evidence="3 12"/>
<dbReference type="PIRSF" id="PIRSF006588">
    <property type="entry name" value="TyrRS_arch_euk"/>
    <property type="match status" value="1"/>
</dbReference>
<dbReference type="PANTHER" id="PTHR46264">
    <property type="entry name" value="TYROSINE-TRNA LIGASE"/>
    <property type="match status" value="1"/>
</dbReference>
<dbReference type="NCBIfam" id="NF006330">
    <property type="entry name" value="PRK08560.1"/>
    <property type="match status" value="1"/>
</dbReference>
<keyword evidence="8 12" id="KW-0648">Protein biosynthesis</keyword>
<dbReference type="FunFam" id="3.40.50.620:FF:000040">
    <property type="entry name" value="Tyrosine--tRNA ligase"/>
    <property type="match status" value="1"/>
</dbReference>
<evidence type="ECO:0000256" key="10">
    <source>
        <dbReference type="ARBA" id="ARBA00033323"/>
    </source>
</evidence>
<dbReference type="InterPro" id="IPR023617">
    <property type="entry name" value="Tyr-tRNA-ligase_arc/euk-type"/>
</dbReference>
<gene>
    <name evidence="14" type="ORF">NEOLI_001108</name>
</gene>
<keyword evidence="7 12" id="KW-0067">ATP-binding</keyword>
<dbReference type="AlphaFoldDB" id="A0A1U7LUZ6"/>
<evidence type="ECO:0000256" key="13">
    <source>
        <dbReference type="SAM" id="MobiDB-lite"/>
    </source>
</evidence>
<dbReference type="Gene3D" id="3.40.50.620">
    <property type="entry name" value="HUPs"/>
    <property type="match status" value="1"/>
</dbReference>
<dbReference type="CDD" id="cd00805">
    <property type="entry name" value="TyrRS_core"/>
    <property type="match status" value="1"/>
</dbReference>
<dbReference type="EMBL" id="LXFE01000181">
    <property type="protein sequence ID" value="OLL26449.1"/>
    <property type="molecule type" value="Genomic_DNA"/>
</dbReference>
<dbReference type="InterPro" id="IPR014729">
    <property type="entry name" value="Rossmann-like_a/b/a_fold"/>
</dbReference>
<organism evidence="14 15">
    <name type="scientific">Neolecta irregularis (strain DAH-3)</name>
    <dbReference type="NCBI Taxonomy" id="1198029"/>
    <lineage>
        <taxon>Eukaryota</taxon>
        <taxon>Fungi</taxon>
        <taxon>Dikarya</taxon>
        <taxon>Ascomycota</taxon>
        <taxon>Taphrinomycotina</taxon>
        <taxon>Neolectales</taxon>
        <taxon>Neolectaceae</taxon>
        <taxon>Neolecta</taxon>
    </lineage>
</organism>
<evidence type="ECO:0000256" key="8">
    <source>
        <dbReference type="ARBA" id="ARBA00022917"/>
    </source>
</evidence>
<dbReference type="InterPro" id="IPR050489">
    <property type="entry name" value="Tyr-tRNA_synthase"/>
</dbReference>
<proteinExistence type="inferred from homology"/>
<dbReference type="Gene3D" id="1.10.240.10">
    <property type="entry name" value="Tyrosyl-Transfer RNA Synthetase"/>
    <property type="match status" value="1"/>
</dbReference>
<dbReference type="GO" id="GO:0005524">
    <property type="term" value="F:ATP binding"/>
    <property type="evidence" value="ECO:0007669"/>
    <property type="project" value="UniProtKB-KW"/>
</dbReference>
<evidence type="ECO:0000256" key="6">
    <source>
        <dbReference type="ARBA" id="ARBA00022741"/>
    </source>
</evidence>